<protein>
    <recommendedName>
        <fullName evidence="7">ABC1 atypical kinase-like domain-containing protein</fullName>
    </recommendedName>
</protein>
<dbReference type="GO" id="GO:0005524">
    <property type="term" value="F:ATP binding"/>
    <property type="evidence" value="ECO:0007669"/>
    <property type="project" value="UniProtKB-KW"/>
</dbReference>
<name>A0A232FKA8_9HYME</name>
<evidence type="ECO:0000259" key="7">
    <source>
        <dbReference type="Pfam" id="PF03109"/>
    </source>
</evidence>
<evidence type="ECO:0000256" key="4">
    <source>
        <dbReference type="ARBA" id="ARBA00022741"/>
    </source>
</evidence>
<dbReference type="InterPro" id="IPR004147">
    <property type="entry name" value="ABC1_dom"/>
</dbReference>
<dbReference type="CDD" id="cd13970">
    <property type="entry name" value="ABC1_ADCK3"/>
    <property type="match status" value="1"/>
</dbReference>
<feature type="compositionally biased region" description="Basic and acidic residues" evidence="6">
    <location>
        <begin position="237"/>
        <end position="256"/>
    </location>
</feature>
<dbReference type="PANTHER" id="PTHR43851">
    <property type="match status" value="1"/>
</dbReference>
<dbReference type="Proteomes" id="UP000215335">
    <property type="component" value="Unassembled WGS sequence"/>
</dbReference>
<evidence type="ECO:0000256" key="5">
    <source>
        <dbReference type="ARBA" id="ARBA00022840"/>
    </source>
</evidence>
<dbReference type="InterPro" id="IPR034646">
    <property type="entry name" value="ADCK3_dom"/>
</dbReference>
<dbReference type="InterPro" id="IPR011009">
    <property type="entry name" value="Kinase-like_dom_sf"/>
</dbReference>
<sequence length="701" mass="80116">MAGRKTSDAVAIVRGMKIIVDAILLEQEKKFPRMMKQTNIQNFADERFKGLEKLLGDIDASKVPENLRKDLKEFAERLYVIEKGLSQYTKVRFEEVLGKTNVSEILTKDLSDLSKKLYVYNPAKDPKEVPISSDKPSTENVQSILDSSYNAQTSTSTKTVNKSKQSPVKFSSVKEKIETIGTIHTDIPPIELSEKDKELLRKLELEHEEKIRKQNSLESEKFDNKQSVQSVNIESTEDQKRKNPRPIAHEKPKDTLSESAKARKVPATRIGRMVSFGTLGVGLGIGTLAEYTRRSLGLKDQSVGQTLDSMFLTKANAERIVSTLCKVRGAALKIGQILSIQDNTIISPELQKAFERVRQSADFMPTWQVHKVLVSELGHDWREKLATFDEKPFAAASIGQVHHATLHDGRPVAMKIQYPGVAAGIQSDIENLVGVMKVWNMFPEGMFIDNVVEVAKRELSWEVDYVREAECTRLYRKYVEPYPEYYVPEVIDEFCTSQVFTSELIEGVPVDKCVDQDKQTKEHICRLIMQLCLKELFVFRYMQTDPNWSNFFYNPRTKQMILLDFGACRSYTKEFMDKYIEVINGASEGDRHKVLSISREMGFLTGYESKIMEEAHVDAVMILGQVFDKDHEYFDFGGQDVTKRIQALVPTIVHHRLCPPPEEIYSLHRKLSGVFLLCAKLNVKINCRDMFHEVYKNYKFA</sequence>
<keyword evidence="4" id="KW-0547">Nucleotide-binding</keyword>
<dbReference type="OrthoDB" id="201153at2759"/>
<proteinExistence type="inferred from homology"/>
<feature type="compositionally biased region" description="Polar residues" evidence="6">
    <location>
        <begin position="225"/>
        <end position="234"/>
    </location>
</feature>
<dbReference type="AlphaFoldDB" id="A0A232FKA8"/>
<evidence type="ECO:0000313" key="8">
    <source>
        <dbReference type="EMBL" id="OXU31023.1"/>
    </source>
</evidence>
<dbReference type="STRING" id="543379.A0A232FKA8"/>
<evidence type="ECO:0000256" key="6">
    <source>
        <dbReference type="SAM" id="MobiDB-lite"/>
    </source>
</evidence>
<dbReference type="SUPFAM" id="SSF56112">
    <property type="entry name" value="Protein kinase-like (PK-like)"/>
    <property type="match status" value="1"/>
</dbReference>
<organism evidence="8 9">
    <name type="scientific">Trichomalopsis sarcophagae</name>
    <dbReference type="NCBI Taxonomy" id="543379"/>
    <lineage>
        <taxon>Eukaryota</taxon>
        <taxon>Metazoa</taxon>
        <taxon>Ecdysozoa</taxon>
        <taxon>Arthropoda</taxon>
        <taxon>Hexapoda</taxon>
        <taxon>Insecta</taxon>
        <taxon>Pterygota</taxon>
        <taxon>Neoptera</taxon>
        <taxon>Endopterygota</taxon>
        <taxon>Hymenoptera</taxon>
        <taxon>Apocrita</taxon>
        <taxon>Proctotrupomorpha</taxon>
        <taxon>Chalcidoidea</taxon>
        <taxon>Pteromalidae</taxon>
        <taxon>Pteromalinae</taxon>
        <taxon>Trichomalopsis</taxon>
    </lineage>
</organism>
<keyword evidence="9" id="KW-1185">Reference proteome</keyword>
<comment type="caution">
    <text evidence="8">The sequence shown here is derived from an EMBL/GenBank/DDBJ whole genome shotgun (WGS) entry which is preliminary data.</text>
</comment>
<evidence type="ECO:0000256" key="3">
    <source>
        <dbReference type="ARBA" id="ARBA00022679"/>
    </source>
</evidence>
<dbReference type="GO" id="GO:0016740">
    <property type="term" value="F:transferase activity"/>
    <property type="evidence" value="ECO:0007669"/>
    <property type="project" value="UniProtKB-KW"/>
</dbReference>
<comment type="similarity">
    <text evidence="2">Belongs to the protein kinase superfamily. ADCK protein kinase family.</text>
</comment>
<evidence type="ECO:0000313" key="9">
    <source>
        <dbReference type="Proteomes" id="UP000215335"/>
    </source>
</evidence>
<evidence type="ECO:0000256" key="1">
    <source>
        <dbReference type="ARBA" id="ARBA00004749"/>
    </source>
</evidence>
<evidence type="ECO:0000256" key="2">
    <source>
        <dbReference type="ARBA" id="ARBA00009670"/>
    </source>
</evidence>
<keyword evidence="3" id="KW-0808">Transferase</keyword>
<dbReference type="PANTHER" id="PTHR43851:SF3">
    <property type="entry name" value="COENZYME Q8"/>
    <property type="match status" value="1"/>
</dbReference>
<keyword evidence="5" id="KW-0067">ATP-binding</keyword>
<feature type="domain" description="ABC1 atypical kinase-like" evidence="7">
    <location>
        <begin position="357"/>
        <end position="596"/>
    </location>
</feature>
<gene>
    <name evidence="8" type="ORF">TSAR_014200</name>
</gene>
<dbReference type="Pfam" id="PF03109">
    <property type="entry name" value="ABC1"/>
    <property type="match status" value="1"/>
</dbReference>
<dbReference type="InterPro" id="IPR051409">
    <property type="entry name" value="Atypical_kinase_ADCK"/>
</dbReference>
<accession>A0A232FKA8</accession>
<dbReference type="EMBL" id="NNAY01000096">
    <property type="protein sequence ID" value="OXU31023.1"/>
    <property type="molecule type" value="Genomic_DNA"/>
</dbReference>
<comment type="pathway">
    <text evidence="1">Cofactor biosynthesis; ubiquinone biosynthesis.</text>
</comment>
<dbReference type="GO" id="GO:0006744">
    <property type="term" value="P:ubiquinone biosynthetic process"/>
    <property type="evidence" value="ECO:0007669"/>
    <property type="project" value="TreeGrafter"/>
</dbReference>
<reference evidence="8 9" key="1">
    <citation type="journal article" date="2017" name="Curr. Biol.">
        <title>The Evolution of Venom by Co-option of Single-Copy Genes.</title>
        <authorList>
            <person name="Martinson E.O."/>
            <person name="Mrinalini"/>
            <person name="Kelkar Y.D."/>
            <person name="Chang C.H."/>
            <person name="Werren J.H."/>
        </authorList>
    </citation>
    <scope>NUCLEOTIDE SEQUENCE [LARGE SCALE GENOMIC DNA]</scope>
    <source>
        <strain evidence="8 9">Alberta</strain>
        <tissue evidence="8">Whole body</tissue>
    </source>
</reference>
<feature type="region of interest" description="Disordered" evidence="6">
    <location>
        <begin position="211"/>
        <end position="264"/>
    </location>
</feature>